<keyword evidence="4" id="KW-1185">Reference proteome</keyword>
<name>A0A9P8IK81_9PEZI</name>
<feature type="compositionally biased region" description="Low complexity" evidence="2">
    <location>
        <begin position="471"/>
        <end position="482"/>
    </location>
</feature>
<feature type="compositionally biased region" description="Low complexity" evidence="2">
    <location>
        <begin position="373"/>
        <end position="383"/>
    </location>
</feature>
<evidence type="ECO:0000256" key="1">
    <source>
        <dbReference type="SAM" id="Coils"/>
    </source>
</evidence>
<feature type="compositionally biased region" description="Polar residues" evidence="2">
    <location>
        <begin position="21"/>
        <end position="31"/>
    </location>
</feature>
<feature type="compositionally biased region" description="Polar residues" evidence="2">
    <location>
        <begin position="404"/>
        <end position="415"/>
    </location>
</feature>
<feature type="coiled-coil region" evidence="1">
    <location>
        <begin position="244"/>
        <end position="306"/>
    </location>
</feature>
<feature type="compositionally biased region" description="Gly residues" evidence="2">
    <location>
        <begin position="550"/>
        <end position="560"/>
    </location>
</feature>
<accession>A0A9P8IK81</accession>
<feature type="compositionally biased region" description="Pro residues" evidence="2">
    <location>
        <begin position="77"/>
        <end position="93"/>
    </location>
</feature>
<feature type="region of interest" description="Disordered" evidence="2">
    <location>
        <begin position="1"/>
        <end position="150"/>
    </location>
</feature>
<feature type="compositionally biased region" description="Basic residues" evidence="2">
    <location>
        <begin position="384"/>
        <end position="394"/>
    </location>
</feature>
<feature type="region of interest" description="Disordered" evidence="2">
    <location>
        <begin position="371"/>
        <end position="500"/>
    </location>
</feature>
<feature type="compositionally biased region" description="Basic and acidic residues" evidence="2">
    <location>
        <begin position="434"/>
        <end position="449"/>
    </location>
</feature>
<reference evidence="3" key="1">
    <citation type="submission" date="2021-03" db="EMBL/GenBank/DDBJ databases">
        <title>Comparative genomics and phylogenomic investigation of the class Geoglossomycetes provide insights into ecological specialization and systematics.</title>
        <authorList>
            <person name="Melie T."/>
            <person name="Pirro S."/>
            <person name="Miller A.N."/>
            <person name="Quandt A."/>
        </authorList>
    </citation>
    <scope>NUCLEOTIDE SEQUENCE</scope>
    <source>
        <strain evidence="3">CAQ_001_2017</strain>
    </source>
</reference>
<feature type="compositionally biased region" description="Polar residues" evidence="2">
    <location>
        <begin position="39"/>
        <end position="52"/>
    </location>
</feature>
<feature type="compositionally biased region" description="Low complexity" evidence="2">
    <location>
        <begin position="94"/>
        <end position="104"/>
    </location>
</feature>
<dbReference type="Proteomes" id="UP000750711">
    <property type="component" value="Unassembled WGS sequence"/>
</dbReference>
<dbReference type="EMBL" id="JAGHQM010001363">
    <property type="protein sequence ID" value="KAH0555777.1"/>
    <property type="molecule type" value="Genomic_DNA"/>
</dbReference>
<feature type="compositionally biased region" description="Low complexity" evidence="2">
    <location>
        <begin position="139"/>
        <end position="150"/>
    </location>
</feature>
<evidence type="ECO:0000256" key="2">
    <source>
        <dbReference type="SAM" id="MobiDB-lite"/>
    </source>
</evidence>
<gene>
    <name evidence="3" type="ORF">GP486_006279</name>
</gene>
<feature type="region of interest" description="Disordered" evidence="2">
    <location>
        <begin position="310"/>
        <end position="353"/>
    </location>
</feature>
<feature type="compositionally biased region" description="Low complexity" evidence="2">
    <location>
        <begin position="116"/>
        <end position="129"/>
    </location>
</feature>
<evidence type="ECO:0000313" key="4">
    <source>
        <dbReference type="Proteomes" id="UP000750711"/>
    </source>
</evidence>
<organism evidence="3 4">
    <name type="scientific">Trichoglossum hirsutum</name>
    <dbReference type="NCBI Taxonomy" id="265104"/>
    <lineage>
        <taxon>Eukaryota</taxon>
        <taxon>Fungi</taxon>
        <taxon>Dikarya</taxon>
        <taxon>Ascomycota</taxon>
        <taxon>Pezizomycotina</taxon>
        <taxon>Geoglossomycetes</taxon>
        <taxon>Geoglossales</taxon>
        <taxon>Geoglossaceae</taxon>
        <taxon>Trichoglossum</taxon>
    </lineage>
</organism>
<keyword evidence="1" id="KW-0175">Coiled coil</keyword>
<sequence>MDSSQSMPQSGSAADPPPNSSPTAPSDQHASLSEIPPITSRSQSPSFSTEQTPPSPAVIRDTPPHVQTSRTERPKYVSPPPPVSSMTPPPSSQIPPRSLSPSSSLARQAVLTAGEASTPPASLASPPATVQVPRRDNRSTASQNATSQAAANSGLPLAIDSSNELQALLRASNSKATELTALLHEARMSAAHYKLQHNLLTIETEEAAKRMEVEHEMTKREVEILRFRQHQSGDTQHGVGGSYMPNVRQLNSELEQHCQNLEQHVELLRHRLRQAKKLIMLRDGEVQMLTEQNEMLRKRIKDNREHLNQLRRPGGLYDPNPPRQTETAPVTPQRPALKPTGSTRHGHMSSGQEGRQDTFAALLLADQVLSQETTSAPSTPTRSRPSKPRYHSRDHHSLSSLHSTPRQSQPATANGNGLLPPVSLSSMPKTPSRKQLEEPSGHKRRESRDSTISASERGGDTSEEDAVSESAATRLATTLLRRSPAQNVEVLGTPSPKSTGLLQGKLFGRVVKPGVDRLSAPLKRKGAEGEAGEDGERDSKRIKPSKAIGLGIGGWGSPSS</sequence>
<comment type="caution">
    <text evidence="3">The sequence shown here is derived from an EMBL/GenBank/DDBJ whole genome shotgun (WGS) entry which is preliminary data.</text>
</comment>
<feature type="region of interest" description="Disordered" evidence="2">
    <location>
        <begin position="518"/>
        <end position="560"/>
    </location>
</feature>
<evidence type="ECO:0000313" key="3">
    <source>
        <dbReference type="EMBL" id="KAH0555777.1"/>
    </source>
</evidence>
<proteinExistence type="predicted"/>
<protein>
    <submittedName>
        <fullName evidence="3">Uncharacterized protein</fullName>
    </submittedName>
</protein>
<dbReference type="AlphaFoldDB" id="A0A9P8IK81"/>
<feature type="compositionally biased region" description="Polar residues" evidence="2">
    <location>
        <begin position="1"/>
        <end position="12"/>
    </location>
</feature>